<keyword evidence="4" id="KW-1015">Disulfide bond</keyword>
<evidence type="ECO:0000256" key="3">
    <source>
        <dbReference type="ARBA" id="ARBA00022801"/>
    </source>
</evidence>
<evidence type="ECO:0000256" key="1">
    <source>
        <dbReference type="ARBA" id="ARBA00022487"/>
    </source>
</evidence>
<gene>
    <name evidence="7" type="ORF">BGAL_0254g00160</name>
</gene>
<proteinExistence type="inferred from homology"/>
<dbReference type="InterPro" id="IPR011118">
    <property type="entry name" value="Tannase/feruloyl_esterase"/>
</dbReference>
<evidence type="ECO:0000256" key="2">
    <source>
        <dbReference type="ARBA" id="ARBA00022729"/>
    </source>
</evidence>
<keyword evidence="3 5" id="KW-0378">Hydrolase</keyword>
<evidence type="ECO:0000313" key="7">
    <source>
        <dbReference type="EMBL" id="THV48344.1"/>
    </source>
</evidence>
<accession>A0A4S8R590</accession>
<reference evidence="7 8" key="1">
    <citation type="submission" date="2017-12" db="EMBL/GenBank/DDBJ databases">
        <title>Comparative genomics of Botrytis spp.</title>
        <authorList>
            <person name="Valero-Jimenez C.A."/>
            <person name="Tapia P."/>
            <person name="Veloso J."/>
            <person name="Silva-Moreno E."/>
            <person name="Staats M."/>
            <person name="Valdes J.H."/>
            <person name="Van Kan J.A.L."/>
        </authorList>
    </citation>
    <scope>NUCLEOTIDE SEQUENCE [LARGE SCALE GENOMIC DNA]</scope>
    <source>
        <strain evidence="7 8">MUCL435</strain>
    </source>
</reference>
<evidence type="ECO:0000256" key="6">
    <source>
        <dbReference type="SAM" id="MobiDB-lite"/>
    </source>
</evidence>
<organism evidence="7 8">
    <name type="scientific">Botrytis galanthina</name>
    <dbReference type="NCBI Taxonomy" id="278940"/>
    <lineage>
        <taxon>Eukaryota</taxon>
        <taxon>Fungi</taxon>
        <taxon>Dikarya</taxon>
        <taxon>Ascomycota</taxon>
        <taxon>Pezizomycotina</taxon>
        <taxon>Leotiomycetes</taxon>
        <taxon>Helotiales</taxon>
        <taxon>Sclerotiniaceae</taxon>
        <taxon>Botrytis</taxon>
    </lineage>
</organism>
<keyword evidence="1" id="KW-0719">Serine esterase</keyword>
<dbReference type="EC" id="3.1.1.-" evidence="5"/>
<comment type="similarity">
    <text evidence="5">Belongs to the tannase family.</text>
</comment>
<dbReference type="EMBL" id="PQXL01000254">
    <property type="protein sequence ID" value="THV48344.1"/>
    <property type="molecule type" value="Genomic_DNA"/>
</dbReference>
<sequence length="781" mass="87200">MLLWHTIVQLLLSRHFYQRNLLVFYATHYDAGATFTPPPEYNAGGGLPGGPGGPPGAPPGGPPGGGGAIIPQAGCIVQGDVSLSATSQYSFGLALPDNWNGIFLTVGNEEFSGSIDGMWYGFASVSTDTGHESGEAEWAYNHPEALENWGYRAMHDTVLKGKAVIKGYYGTNISYSYYRVCSAGGKQGLKEVEMFPNDFDGVVAGAPAWWTTHLQLWNMIVEIWNQPANSSHYIPPSMSTYLADEVIRQCVTDTTTYFNSDQTATFNKLHSDWIEAGQFIFSSFTLGSEWGWNGLVSSPSPLGTIYVQYMLGLGPDWTWEDWNPAISLLSDLLIPGHATADNFNLAPFYKKVEKLVHSTGYQMLPLLLAQGVKLDEFYKFYLAPGMGHCAMTYPKMNAPWVIGVDGQAGGLTRTSHGVPGFQDTKHDVLLALMAWVENGTVPTDIIATKYANDTNPDGGVLRQRPLCAYPSKAVYDGTGDSNIATMPYCPLNVPELPLKTLEPSPRVVEVKKYMENQPDVYLARKTMAPLDAVVTFLWLKDPRYLQQFLNHRCPLFICQIKWKDPNDERPTWEMTIMRQKMSESLHTIEASQLRLVFPVRSQDEKSVNIKLHYITDGHILRFEYHDQNSSDIRQFTDTYPTKKTSAATLASLSQSEKALLVFAIFLMKVECNALVGPKIGLKDKFTKYYFVFDGKWKKPEDLIICPRLRSRYLPLIEFDGDRQYETEDEKLPRGSVYLGVIAGTEFRGFVVVNTCLLWIAEKWGEGYAVGPAVHAEFLSYD</sequence>
<dbReference type="OrthoDB" id="3039123at2759"/>
<evidence type="ECO:0000256" key="5">
    <source>
        <dbReference type="RuleBase" id="RU361238"/>
    </source>
</evidence>
<name>A0A4S8R590_9HELO</name>
<protein>
    <recommendedName>
        <fullName evidence="5">Carboxylic ester hydrolase</fullName>
        <ecNumber evidence="5">3.1.1.-</ecNumber>
    </recommendedName>
</protein>
<dbReference type="GO" id="GO:0052689">
    <property type="term" value="F:carboxylic ester hydrolase activity"/>
    <property type="evidence" value="ECO:0007669"/>
    <property type="project" value="UniProtKB-KW"/>
</dbReference>
<feature type="region of interest" description="Disordered" evidence="6">
    <location>
        <begin position="40"/>
        <end position="65"/>
    </location>
</feature>
<dbReference type="Proteomes" id="UP000308671">
    <property type="component" value="Unassembled WGS sequence"/>
</dbReference>
<keyword evidence="8" id="KW-1185">Reference proteome</keyword>
<comment type="caution">
    <text evidence="7">The sequence shown here is derived from an EMBL/GenBank/DDBJ whole genome shotgun (WGS) entry which is preliminary data.</text>
</comment>
<dbReference type="PANTHER" id="PTHR33938">
    <property type="entry name" value="FERULOYL ESTERASE B-RELATED"/>
    <property type="match status" value="1"/>
</dbReference>
<dbReference type="AlphaFoldDB" id="A0A4S8R590"/>
<dbReference type="Pfam" id="PF07519">
    <property type="entry name" value="Tannase"/>
    <property type="match status" value="2"/>
</dbReference>
<feature type="compositionally biased region" description="Pro residues" evidence="6">
    <location>
        <begin position="51"/>
        <end position="62"/>
    </location>
</feature>
<dbReference type="PANTHER" id="PTHR33938:SF2">
    <property type="entry name" value="CARBOXYLIC ESTER HYDROLASE"/>
    <property type="match status" value="1"/>
</dbReference>
<evidence type="ECO:0000313" key="8">
    <source>
        <dbReference type="Proteomes" id="UP000308671"/>
    </source>
</evidence>
<keyword evidence="2" id="KW-0732">Signal</keyword>
<evidence type="ECO:0000256" key="4">
    <source>
        <dbReference type="ARBA" id="ARBA00023157"/>
    </source>
</evidence>